<keyword evidence="2" id="KW-1185">Reference proteome</keyword>
<sequence length="176" mass="20003">MKKLLPTILSLSLVLMLITPSYGLATTIIPDDAIIYENEFLIDIGYEDSTIDEYYSDDMEDYILSEEVLVQPMIANVIIRYVVVNGAKVAKHLYNSIKYAPKYPTGFKAVQNGTKNHTVNNKELLDELRQIEAGTWHKVYKDGYDKNGGKISIHYFQSKSGLVYDVKVKNGWSVKK</sequence>
<dbReference type="RefSeq" id="WP_319837425.1">
    <property type="nucleotide sequence ID" value="NZ_CP137624.1"/>
</dbReference>
<dbReference type="Proteomes" id="UP001322664">
    <property type="component" value="Chromosome"/>
</dbReference>
<dbReference type="EMBL" id="CP137624">
    <property type="protein sequence ID" value="WPK12739.1"/>
    <property type="molecule type" value="Genomic_DNA"/>
</dbReference>
<reference evidence="1 2" key="1">
    <citation type="submission" date="2023-09" db="EMBL/GenBank/DDBJ databases">
        <authorList>
            <person name="Page C.A."/>
            <person name="Perez-Diaz I.M."/>
        </authorList>
    </citation>
    <scope>NUCLEOTIDE SEQUENCE [LARGE SCALE GENOMIC DNA]</scope>
    <source>
        <strain evidence="1 2">Ll15</strain>
    </source>
</reference>
<gene>
    <name evidence="1" type="ORF">R6U77_03280</name>
</gene>
<proteinExistence type="predicted"/>
<name>A0ABZ0S0G6_9BACI</name>
<evidence type="ECO:0000313" key="1">
    <source>
        <dbReference type="EMBL" id="WPK12739.1"/>
    </source>
</evidence>
<evidence type="ECO:0000313" key="2">
    <source>
        <dbReference type="Proteomes" id="UP001322664"/>
    </source>
</evidence>
<protein>
    <submittedName>
        <fullName evidence="1">Uncharacterized protein</fullName>
    </submittedName>
</protein>
<accession>A0ABZ0S0G6</accession>
<organism evidence="1 2">
    <name type="scientific">Lysinibacillus louembei</name>
    <dbReference type="NCBI Taxonomy" id="1470088"/>
    <lineage>
        <taxon>Bacteria</taxon>
        <taxon>Bacillati</taxon>
        <taxon>Bacillota</taxon>
        <taxon>Bacilli</taxon>
        <taxon>Bacillales</taxon>
        <taxon>Bacillaceae</taxon>
        <taxon>Lysinibacillus</taxon>
    </lineage>
</organism>